<organism evidence="1">
    <name type="scientific">Candidatus Tenderia electrophaga</name>
    <dbReference type="NCBI Taxonomy" id="1748243"/>
    <lineage>
        <taxon>Bacteria</taxon>
        <taxon>Pseudomonadati</taxon>
        <taxon>Pseudomonadota</taxon>
        <taxon>Gammaproteobacteria</taxon>
        <taxon>Candidatus Tenderiales</taxon>
        <taxon>Candidatus Tenderiaceae</taxon>
        <taxon>Candidatus Tenderia</taxon>
    </lineage>
</organism>
<proteinExistence type="predicted"/>
<protein>
    <submittedName>
        <fullName evidence="1">Oxidoreductase</fullName>
    </submittedName>
</protein>
<dbReference type="AlphaFoldDB" id="A0A832N3K7"/>
<feature type="non-terminal residue" evidence="1">
    <location>
        <position position="50"/>
    </location>
</feature>
<dbReference type="EMBL" id="DRNF01000153">
    <property type="protein sequence ID" value="HHJ80468.1"/>
    <property type="molecule type" value="Genomic_DNA"/>
</dbReference>
<reference evidence="1" key="1">
    <citation type="journal article" date="2020" name="mSystems">
        <title>Genome- and Community-Level Interaction Insights into Carbon Utilization and Element Cycling Functions of Hydrothermarchaeota in Hydrothermal Sediment.</title>
        <authorList>
            <person name="Zhou Z."/>
            <person name="Liu Y."/>
            <person name="Xu W."/>
            <person name="Pan J."/>
            <person name="Luo Z.H."/>
            <person name="Li M."/>
        </authorList>
    </citation>
    <scope>NUCLEOTIDE SEQUENCE [LARGE SCALE GENOMIC DNA]</scope>
    <source>
        <strain evidence="1">HyVt-505</strain>
    </source>
</reference>
<name>A0A832N3K7_9GAMM</name>
<gene>
    <name evidence="1" type="ORF">ENJ65_02420</name>
</gene>
<dbReference type="Proteomes" id="UP000885832">
    <property type="component" value="Unassembled WGS sequence"/>
</dbReference>
<comment type="caution">
    <text evidence="1">The sequence shown here is derived from an EMBL/GenBank/DDBJ whole genome shotgun (WGS) entry which is preliminary data.</text>
</comment>
<evidence type="ECO:0000313" key="1">
    <source>
        <dbReference type="EMBL" id="HHJ80468.1"/>
    </source>
</evidence>
<accession>A0A832N3K7</accession>
<sequence>MKVINHRQIVEDSWQAIDDETSIEQLPSGKIIVSTSFWNENKQALRQRGE</sequence>